<keyword evidence="3" id="KW-1185">Reference proteome</keyword>
<gene>
    <name evidence="2" type="ORF">R5R35_001038</name>
</gene>
<sequence>MPADVAVRPPTHLLSGSAAAGPAPLAEPPAPLPWSAEELSGRLALLGPGSHRQDVLVRVYRTSLEHFAVLYPAHKSVSRPLGVLNLRNTRVEALAAPQSGFTVRQRAPDAPNALTFVPLEEARALEEWLLAFTWRGSPSLHASPLPAVQEDEEF</sequence>
<evidence type="ECO:0000256" key="1">
    <source>
        <dbReference type="SAM" id="MobiDB-lite"/>
    </source>
</evidence>
<name>A0AAN9VCD4_9ORTH</name>
<feature type="region of interest" description="Disordered" evidence="1">
    <location>
        <begin position="1"/>
        <end position="26"/>
    </location>
</feature>
<accession>A0AAN9VCD4</accession>
<dbReference type="AlphaFoldDB" id="A0AAN9VCD4"/>
<proteinExistence type="predicted"/>
<organism evidence="2 3">
    <name type="scientific">Gryllus longicercus</name>
    <dbReference type="NCBI Taxonomy" id="2509291"/>
    <lineage>
        <taxon>Eukaryota</taxon>
        <taxon>Metazoa</taxon>
        <taxon>Ecdysozoa</taxon>
        <taxon>Arthropoda</taxon>
        <taxon>Hexapoda</taxon>
        <taxon>Insecta</taxon>
        <taxon>Pterygota</taxon>
        <taxon>Neoptera</taxon>
        <taxon>Polyneoptera</taxon>
        <taxon>Orthoptera</taxon>
        <taxon>Ensifera</taxon>
        <taxon>Gryllidea</taxon>
        <taxon>Grylloidea</taxon>
        <taxon>Gryllidae</taxon>
        <taxon>Gryllinae</taxon>
        <taxon>Gryllus</taxon>
    </lineage>
</organism>
<feature type="compositionally biased region" description="Low complexity" evidence="1">
    <location>
        <begin position="13"/>
        <end position="24"/>
    </location>
</feature>
<dbReference type="Proteomes" id="UP001378592">
    <property type="component" value="Unassembled WGS sequence"/>
</dbReference>
<reference evidence="2 3" key="1">
    <citation type="submission" date="2024-03" db="EMBL/GenBank/DDBJ databases">
        <title>The genome assembly and annotation of the cricket Gryllus longicercus Weissman &amp; Gray.</title>
        <authorList>
            <person name="Szrajer S."/>
            <person name="Gray D."/>
            <person name="Ylla G."/>
        </authorList>
    </citation>
    <scope>NUCLEOTIDE SEQUENCE [LARGE SCALE GENOMIC DNA]</scope>
    <source>
        <strain evidence="2">DAG 2021-001</strain>
        <tissue evidence="2">Whole body minus gut</tissue>
    </source>
</reference>
<dbReference type="EMBL" id="JAZDUA010000448">
    <property type="protein sequence ID" value="KAK7792449.1"/>
    <property type="molecule type" value="Genomic_DNA"/>
</dbReference>
<evidence type="ECO:0000313" key="3">
    <source>
        <dbReference type="Proteomes" id="UP001378592"/>
    </source>
</evidence>
<evidence type="ECO:0000313" key="2">
    <source>
        <dbReference type="EMBL" id="KAK7792449.1"/>
    </source>
</evidence>
<protein>
    <submittedName>
        <fullName evidence="2">Uncharacterized protein</fullName>
    </submittedName>
</protein>
<comment type="caution">
    <text evidence="2">The sequence shown here is derived from an EMBL/GenBank/DDBJ whole genome shotgun (WGS) entry which is preliminary data.</text>
</comment>